<evidence type="ECO:0000313" key="1">
    <source>
        <dbReference type="EMBL" id="SVC72953.1"/>
    </source>
</evidence>
<dbReference type="Gene3D" id="3.30.530.20">
    <property type="match status" value="1"/>
</dbReference>
<sequence length="69" mass="8395">IKLIGWEHFGKNKWIYKLEEIGDKTKITHIFDWSKSLSEKSVQFFIKQNKENMKNSLNKLEEFLNRTYT</sequence>
<reference evidence="1" key="1">
    <citation type="submission" date="2018-05" db="EMBL/GenBank/DDBJ databases">
        <authorList>
            <person name="Lanie J.A."/>
            <person name="Ng W.-L."/>
            <person name="Kazmierczak K.M."/>
            <person name="Andrzejewski T.M."/>
            <person name="Davidsen T.M."/>
            <person name="Wayne K.J."/>
            <person name="Tettelin H."/>
            <person name="Glass J.I."/>
            <person name="Rusch D."/>
            <person name="Podicherti R."/>
            <person name="Tsui H.-C.T."/>
            <person name="Winkler M.E."/>
        </authorList>
    </citation>
    <scope>NUCLEOTIDE SEQUENCE</scope>
</reference>
<accession>A0A382PHS8</accession>
<gene>
    <name evidence="1" type="ORF">METZ01_LOCUS325807</name>
</gene>
<name>A0A382PHS8_9ZZZZ</name>
<dbReference type="AlphaFoldDB" id="A0A382PHS8"/>
<organism evidence="1">
    <name type="scientific">marine metagenome</name>
    <dbReference type="NCBI Taxonomy" id="408172"/>
    <lineage>
        <taxon>unclassified sequences</taxon>
        <taxon>metagenomes</taxon>
        <taxon>ecological metagenomes</taxon>
    </lineage>
</organism>
<proteinExistence type="predicted"/>
<dbReference type="InterPro" id="IPR023393">
    <property type="entry name" value="START-like_dom_sf"/>
</dbReference>
<protein>
    <submittedName>
        <fullName evidence="1">Uncharacterized protein</fullName>
    </submittedName>
</protein>
<feature type="non-terminal residue" evidence="1">
    <location>
        <position position="1"/>
    </location>
</feature>
<dbReference type="EMBL" id="UINC01107518">
    <property type="protein sequence ID" value="SVC72953.1"/>
    <property type="molecule type" value="Genomic_DNA"/>
</dbReference>